<dbReference type="InterPro" id="IPR000792">
    <property type="entry name" value="Tscrpt_reg_LuxR_C"/>
</dbReference>
<dbReference type="SMART" id="SM00421">
    <property type="entry name" value="HTH_LUXR"/>
    <property type="match status" value="1"/>
</dbReference>
<protein>
    <submittedName>
        <fullName evidence="7">Response regulator transcription factor</fullName>
    </submittedName>
</protein>
<sequence length="235" mass="25736">MNECDLETITYAETMQSILLIEDHEGARHRLTEVLNRAFVSPEIVAASTLSAARPIIAKRAFDLIVLDLSLPDGSGEDFLLEIFAIHPKAYVVIASIHDEGVHLAGALANGAQGYLLKDRSIEELTENFIGIRDGRPAITPSITSKLIAMVNDQRIVPGQEPKVADADDIRVDVLTERETEVLVLLSRGFSRPEIAGFLEISRHTVATHIGKIYEKLEISSRSEAAIFAERAGLV</sequence>
<organism evidence="7 8">
    <name type="scientific">Cognatishimia coralii</name>
    <dbReference type="NCBI Taxonomy" id="3083254"/>
    <lineage>
        <taxon>Bacteria</taxon>
        <taxon>Pseudomonadati</taxon>
        <taxon>Pseudomonadota</taxon>
        <taxon>Alphaproteobacteria</taxon>
        <taxon>Rhodobacterales</taxon>
        <taxon>Paracoccaceae</taxon>
        <taxon>Cognatishimia</taxon>
    </lineage>
</organism>
<dbReference type="CDD" id="cd06170">
    <property type="entry name" value="LuxR_C_like"/>
    <property type="match status" value="1"/>
</dbReference>
<dbReference type="SMART" id="SM00448">
    <property type="entry name" value="REC"/>
    <property type="match status" value="1"/>
</dbReference>
<feature type="modified residue" description="4-aspartylphosphate" evidence="4">
    <location>
        <position position="68"/>
    </location>
</feature>
<keyword evidence="8" id="KW-1185">Reference proteome</keyword>
<keyword evidence="2" id="KW-0238">DNA-binding</keyword>
<keyword evidence="1" id="KW-0805">Transcription regulation</keyword>
<evidence type="ECO:0000256" key="1">
    <source>
        <dbReference type="ARBA" id="ARBA00023015"/>
    </source>
</evidence>
<evidence type="ECO:0000256" key="3">
    <source>
        <dbReference type="ARBA" id="ARBA00023163"/>
    </source>
</evidence>
<proteinExistence type="predicted"/>
<dbReference type="Pfam" id="PF00072">
    <property type="entry name" value="Response_reg"/>
    <property type="match status" value="1"/>
</dbReference>
<dbReference type="InterPro" id="IPR001789">
    <property type="entry name" value="Sig_transdc_resp-reg_receiver"/>
</dbReference>
<dbReference type="Proteomes" id="UP001368270">
    <property type="component" value="Unassembled WGS sequence"/>
</dbReference>
<dbReference type="RefSeq" id="WP_339404840.1">
    <property type="nucleotide sequence ID" value="NZ_JBBGAZ010000023.1"/>
</dbReference>
<evidence type="ECO:0000256" key="2">
    <source>
        <dbReference type="ARBA" id="ARBA00023125"/>
    </source>
</evidence>
<keyword evidence="3" id="KW-0804">Transcription</keyword>
<dbReference type="EMBL" id="JBBGAZ010000023">
    <property type="protein sequence ID" value="MEJ5220304.1"/>
    <property type="molecule type" value="Genomic_DNA"/>
</dbReference>
<dbReference type="InterPro" id="IPR016032">
    <property type="entry name" value="Sig_transdc_resp-reg_C-effctor"/>
</dbReference>
<name>A0ABU8QLL6_9RHOB</name>
<feature type="domain" description="Response regulatory" evidence="6">
    <location>
        <begin position="17"/>
        <end position="133"/>
    </location>
</feature>
<dbReference type="SUPFAM" id="SSF46894">
    <property type="entry name" value="C-terminal effector domain of the bipartite response regulators"/>
    <property type="match status" value="1"/>
</dbReference>
<feature type="domain" description="HTH luxR-type" evidence="5">
    <location>
        <begin position="168"/>
        <end position="233"/>
    </location>
</feature>
<reference evidence="7 8" key="1">
    <citation type="submission" date="2024-03" db="EMBL/GenBank/DDBJ databases">
        <title>Cognatishimia coralii sp. nov., a marine bacterium isolated from coral surrounding seawater.</title>
        <authorList>
            <person name="Liu X."/>
            <person name="Liu S."/>
            <person name="Sun H."/>
            <person name="Zhang Y."/>
        </authorList>
    </citation>
    <scope>NUCLEOTIDE SEQUENCE [LARGE SCALE GENOMIC DNA]</scope>
    <source>
        <strain evidence="7 8">D5M38</strain>
    </source>
</reference>
<accession>A0ABU8QLL6</accession>
<dbReference type="PRINTS" id="PR00038">
    <property type="entry name" value="HTHLUXR"/>
</dbReference>
<dbReference type="PROSITE" id="PS50110">
    <property type="entry name" value="RESPONSE_REGULATORY"/>
    <property type="match status" value="1"/>
</dbReference>
<evidence type="ECO:0000313" key="8">
    <source>
        <dbReference type="Proteomes" id="UP001368270"/>
    </source>
</evidence>
<gene>
    <name evidence="7" type="ORF">WG622_18775</name>
</gene>
<dbReference type="PANTHER" id="PTHR44688">
    <property type="entry name" value="DNA-BINDING TRANSCRIPTIONAL ACTIVATOR DEVR_DOSR"/>
    <property type="match status" value="1"/>
</dbReference>
<dbReference type="Pfam" id="PF00196">
    <property type="entry name" value="GerE"/>
    <property type="match status" value="1"/>
</dbReference>
<evidence type="ECO:0000259" key="6">
    <source>
        <dbReference type="PROSITE" id="PS50110"/>
    </source>
</evidence>
<keyword evidence="4" id="KW-0597">Phosphoprotein</keyword>
<dbReference type="PANTHER" id="PTHR44688:SF16">
    <property type="entry name" value="DNA-BINDING TRANSCRIPTIONAL ACTIVATOR DEVR_DOSR"/>
    <property type="match status" value="1"/>
</dbReference>
<dbReference type="SUPFAM" id="SSF52172">
    <property type="entry name" value="CheY-like"/>
    <property type="match status" value="1"/>
</dbReference>
<evidence type="ECO:0000256" key="4">
    <source>
        <dbReference type="PROSITE-ProRule" id="PRU00169"/>
    </source>
</evidence>
<evidence type="ECO:0000313" key="7">
    <source>
        <dbReference type="EMBL" id="MEJ5220304.1"/>
    </source>
</evidence>
<comment type="caution">
    <text evidence="7">The sequence shown here is derived from an EMBL/GenBank/DDBJ whole genome shotgun (WGS) entry which is preliminary data.</text>
</comment>
<dbReference type="InterPro" id="IPR011006">
    <property type="entry name" value="CheY-like_superfamily"/>
</dbReference>
<dbReference type="Gene3D" id="3.40.50.2300">
    <property type="match status" value="1"/>
</dbReference>
<evidence type="ECO:0000259" key="5">
    <source>
        <dbReference type="PROSITE" id="PS50043"/>
    </source>
</evidence>
<dbReference type="PROSITE" id="PS50043">
    <property type="entry name" value="HTH_LUXR_2"/>
    <property type="match status" value="1"/>
</dbReference>